<sequence>MEPTFKTEALKELEDLQRLKQGLQQGLKEVQEAFLDIIPKMECVLSMYKVYDARTSSITKKIMESPEYELEPEPTEKEASIASKKTKTSSFSPGESSETRPQISVNPKLQTLKISFGKEFVRKEEDFPLLSEKQKLEFETDYKEISHIIYSRNSETVDSEFLVDFKAEFPKVIIHDADKLSGALIKSLYDLGYVSRIYFKDLNVLKFLPKPIVDAVLKFKLAGDTKMVTCLKIWKTSPKYSAISGELIEISPARQLNMKFKKEKGEMAEFDSDFIARRRAFSLVEYWKALSKRVIQGNGWTYAISEKLVVMCYKDKPFQEPVLRQLAAFARKIELLQIAGSTRTRRYLCQNLQKEETSTHKCNYCRQKDKCTA</sequence>
<feature type="compositionally biased region" description="Polar residues" evidence="2">
    <location>
        <begin position="91"/>
        <end position="103"/>
    </location>
</feature>
<protein>
    <submittedName>
        <fullName evidence="3">Uncharacterized protein</fullName>
    </submittedName>
</protein>
<dbReference type="AlphaFoldDB" id="A0A834U4Y8"/>
<evidence type="ECO:0000256" key="1">
    <source>
        <dbReference type="SAM" id="Coils"/>
    </source>
</evidence>
<reference evidence="3" key="1">
    <citation type="submission" date="2020-09" db="EMBL/GenBank/DDBJ databases">
        <title>Genome-Enabled Discovery of Anthraquinone Biosynthesis in Senna tora.</title>
        <authorList>
            <person name="Kang S.-H."/>
            <person name="Pandey R.P."/>
            <person name="Lee C.-M."/>
            <person name="Sim J.-S."/>
            <person name="Jeong J.-T."/>
            <person name="Choi B.-S."/>
            <person name="Jung M."/>
            <person name="Ginzburg D."/>
            <person name="Zhao K."/>
            <person name="Won S.Y."/>
            <person name="Oh T.-J."/>
            <person name="Yu Y."/>
            <person name="Kim N.-H."/>
            <person name="Lee O.R."/>
            <person name="Lee T.-H."/>
            <person name="Bashyal P."/>
            <person name="Kim T.-S."/>
            <person name="Lee W.-H."/>
            <person name="Kawkins C."/>
            <person name="Kim C.-K."/>
            <person name="Kim J.S."/>
            <person name="Ahn B.O."/>
            <person name="Rhee S.Y."/>
            <person name="Sohng J.K."/>
        </authorList>
    </citation>
    <scope>NUCLEOTIDE SEQUENCE</scope>
    <source>
        <tissue evidence="3">Leaf</tissue>
    </source>
</reference>
<evidence type="ECO:0000313" key="4">
    <source>
        <dbReference type="Proteomes" id="UP000634136"/>
    </source>
</evidence>
<name>A0A834U4Y8_9FABA</name>
<feature type="coiled-coil region" evidence="1">
    <location>
        <begin position="6"/>
        <end position="33"/>
    </location>
</feature>
<dbReference type="EMBL" id="JAAIUW010000005">
    <property type="protein sequence ID" value="KAF7831779.1"/>
    <property type="molecule type" value="Genomic_DNA"/>
</dbReference>
<comment type="caution">
    <text evidence="3">The sequence shown here is derived from an EMBL/GenBank/DDBJ whole genome shotgun (WGS) entry which is preliminary data.</text>
</comment>
<proteinExistence type="predicted"/>
<feature type="region of interest" description="Disordered" evidence="2">
    <location>
        <begin position="65"/>
        <end position="103"/>
    </location>
</feature>
<gene>
    <name evidence="3" type="ORF">G2W53_014112</name>
</gene>
<organism evidence="3 4">
    <name type="scientific">Senna tora</name>
    <dbReference type="NCBI Taxonomy" id="362788"/>
    <lineage>
        <taxon>Eukaryota</taxon>
        <taxon>Viridiplantae</taxon>
        <taxon>Streptophyta</taxon>
        <taxon>Embryophyta</taxon>
        <taxon>Tracheophyta</taxon>
        <taxon>Spermatophyta</taxon>
        <taxon>Magnoliopsida</taxon>
        <taxon>eudicotyledons</taxon>
        <taxon>Gunneridae</taxon>
        <taxon>Pentapetalae</taxon>
        <taxon>rosids</taxon>
        <taxon>fabids</taxon>
        <taxon>Fabales</taxon>
        <taxon>Fabaceae</taxon>
        <taxon>Caesalpinioideae</taxon>
        <taxon>Cassia clade</taxon>
        <taxon>Senna</taxon>
    </lineage>
</organism>
<accession>A0A834U4Y8</accession>
<evidence type="ECO:0000313" key="3">
    <source>
        <dbReference type="EMBL" id="KAF7831779.1"/>
    </source>
</evidence>
<keyword evidence="4" id="KW-1185">Reference proteome</keyword>
<evidence type="ECO:0000256" key="2">
    <source>
        <dbReference type="SAM" id="MobiDB-lite"/>
    </source>
</evidence>
<dbReference type="Proteomes" id="UP000634136">
    <property type="component" value="Unassembled WGS sequence"/>
</dbReference>
<keyword evidence="1" id="KW-0175">Coiled coil</keyword>